<gene>
    <name evidence="3" type="ORF">B841_01060</name>
</gene>
<dbReference type="InterPro" id="IPR053143">
    <property type="entry name" value="Arylsulfate_ST"/>
</dbReference>
<dbReference type="AlphaFoldDB" id="S5SZJ4"/>
<keyword evidence="2" id="KW-0732">Signal</keyword>
<dbReference type="Pfam" id="PF14269">
    <property type="entry name" value="Arylsulfotran_2"/>
    <property type="match status" value="1"/>
</dbReference>
<dbReference type="PATRIC" id="fig|1224163.3.peg.212"/>
<reference evidence="3 4" key="1">
    <citation type="submission" date="2012-11" db="EMBL/GenBank/DDBJ databases">
        <title>The complete genome sequence of Corynebacterium maris Coryn-1 (=DSM 45190).</title>
        <authorList>
            <person name="Schaffert L."/>
            <person name="Albersmeier A."/>
            <person name="Kalinowski J."/>
            <person name="Ruckert C."/>
        </authorList>
    </citation>
    <scope>NUCLEOTIDE SEQUENCE [LARGE SCALE GENOMIC DNA]</scope>
    <source>
        <strain evidence="4">Coryn-1</strain>
    </source>
</reference>
<feature type="chain" id="PRO_5004540313" evidence="2">
    <location>
        <begin position="20"/>
        <end position="514"/>
    </location>
</feature>
<organism evidence="3 4">
    <name type="scientific">Corynebacterium maris DSM 45190</name>
    <dbReference type="NCBI Taxonomy" id="1224163"/>
    <lineage>
        <taxon>Bacteria</taxon>
        <taxon>Bacillati</taxon>
        <taxon>Actinomycetota</taxon>
        <taxon>Actinomycetes</taxon>
        <taxon>Mycobacteriales</taxon>
        <taxon>Corynebacteriaceae</taxon>
        <taxon>Corynebacterium</taxon>
    </lineage>
</organism>
<dbReference type="GO" id="GO:0016740">
    <property type="term" value="F:transferase activity"/>
    <property type="evidence" value="ECO:0007669"/>
    <property type="project" value="UniProtKB-KW"/>
</dbReference>
<dbReference type="Proteomes" id="UP000015388">
    <property type="component" value="Chromosome"/>
</dbReference>
<dbReference type="KEGG" id="cmd:B841_01060"/>
<feature type="signal peptide" evidence="2">
    <location>
        <begin position="1"/>
        <end position="19"/>
    </location>
</feature>
<evidence type="ECO:0000313" key="3">
    <source>
        <dbReference type="EMBL" id="AGS33695.1"/>
    </source>
</evidence>
<dbReference type="EMBL" id="CP003924">
    <property type="protein sequence ID" value="AGS33695.1"/>
    <property type="molecule type" value="Genomic_DNA"/>
</dbReference>
<protein>
    <submittedName>
        <fullName evidence="3">Arylsulfotransferase</fullName>
    </submittedName>
</protein>
<dbReference type="PANTHER" id="PTHR35340:SF5">
    <property type="entry name" value="ASST-DOMAIN-CONTAINING PROTEIN"/>
    <property type="match status" value="1"/>
</dbReference>
<keyword evidence="3" id="KW-0808">Transferase</keyword>
<accession>S5SZJ4</accession>
<keyword evidence="4" id="KW-1185">Reference proteome</keyword>
<evidence type="ECO:0000313" key="4">
    <source>
        <dbReference type="Proteomes" id="UP000015388"/>
    </source>
</evidence>
<dbReference type="STRING" id="1224163.B841_01060"/>
<proteinExistence type="predicted"/>
<name>S5SZJ4_9CORY</name>
<evidence type="ECO:0000256" key="2">
    <source>
        <dbReference type="SAM" id="SignalP"/>
    </source>
</evidence>
<dbReference type="eggNOG" id="ENOG502Z7WX">
    <property type="taxonomic scope" value="Bacteria"/>
</dbReference>
<dbReference type="PANTHER" id="PTHR35340">
    <property type="entry name" value="PQQ ENZYME REPEAT PROTEIN-RELATED"/>
    <property type="match status" value="1"/>
</dbReference>
<feature type="region of interest" description="Disordered" evidence="1">
    <location>
        <begin position="15"/>
        <end position="40"/>
    </location>
</feature>
<dbReference type="HOGENOM" id="CLU_018249_2_1_11"/>
<sequence>MVLAALTTSALVLSGCAGADSPEPTPGEPTLADGPDAQPAPVFEGVHEAFVSRPDLADFPAEATEGPAIDDLREGYIALTPMLTETAPEDQPLASLILDTSGQPVWINNREGLSPEHDAVNNLQFAELDGEPVLVWWEGAARAGWGHGDIVIADTSFQELHRLSAAGGAETVGADFHELHLTDNDTLLLAYYQPHPMDLSEFGGPVDGWVSSGLFQEYDLLTGEILFEWDSIDHVPVSATQWDFVERNANNEAIGSEGWPFDYFHINSINYDGEDTDTFLISARQTHAVYSIDRHTGDINWTLGGENSDFEMTGDSYFAWQHDAQRAEDGTIRILDNSSEPPIREESRVVWLELDEEAGTASVAEQVDPPTPRVAPNRANAQRLDSGELLVGWGGEPYLTKYNEQGETVIDVHHDPYVSYRAYFAGADWSAQPTDTPAVFADGESLFVSWNGATDVTQWRVSAGSDAEDAEFVTDQPRDGFETQIAQPEGDYIAVQALDEVGDVLATSFIAREG</sequence>
<evidence type="ECO:0000256" key="1">
    <source>
        <dbReference type="SAM" id="MobiDB-lite"/>
    </source>
</evidence>
<dbReference type="InterPro" id="IPR039535">
    <property type="entry name" value="ASST-like"/>
</dbReference>